<organism evidence="1 2">
    <name type="scientific">Synchytrium endobioticum</name>
    <dbReference type="NCBI Taxonomy" id="286115"/>
    <lineage>
        <taxon>Eukaryota</taxon>
        <taxon>Fungi</taxon>
        <taxon>Fungi incertae sedis</taxon>
        <taxon>Chytridiomycota</taxon>
        <taxon>Chytridiomycota incertae sedis</taxon>
        <taxon>Chytridiomycetes</taxon>
        <taxon>Synchytriales</taxon>
        <taxon>Synchytriaceae</taxon>
        <taxon>Synchytrium</taxon>
    </lineage>
</organism>
<proteinExistence type="predicted"/>
<evidence type="ECO:0000313" key="2">
    <source>
        <dbReference type="Proteomes" id="UP000317494"/>
    </source>
</evidence>
<protein>
    <submittedName>
        <fullName evidence="1">Uncharacterized protein</fullName>
    </submittedName>
</protein>
<reference evidence="1 2" key="1">
    <citation type="journal article" date="2019" name="Sci. Rep.">
        <title>Comparative genomics of chytrid fungi reveal insights into the obligate biotrophic and pathogenic lifestyle of Synchytrium endobioticum.</title>
        <authorList>
            <person name="van de Vossenberg B.T.L.H."/>
            <person name="Warris S."/>
            <person name="Nguyen H.D.T."/>
            <person name="van Gent-Pelzer M.P.E."/>
            <person name="Joly D.L."/>
            <person name="van de Geest H.C."/>
            <person name="Bonants P.J.M."/>
            <person name="Smith D.S."/>
            <person name="Levesque C.A."/>
            <person name="van der Lee T.A.J."/>
        </authorList>
    </citation>
    <scope>NUCLEOTIDE SEQUENCE [LARGE SCALE GENOMIC DNA]</scope>
    <source>
        <strain evidence="1 2">MB42</strain>
    </source>
</reference>
<accession>A0A507CHV8</accession>
<dbReference type="EMBL" id="QEAN01000376">
    <property type="protein sequence ID" value="TPX38919.1"/>
    <property type="molecule type" value="Genomic_DNA"/>
</dbReference>
<dbReference type="VEuPathDB" id="FungiDB:SeMB42_g06551"/>
<gene>
    <name evidence="1" type="ORF">SeMB42_g06551</name>
</gene>
<sequence length="159" mass="18026">MRCSRWRVAGRGVFYCKSFIRFDDLATVLTVLRTIQISWLEAAGARMNKPELTPVYDLEEYYGKSDEAKGLWRNIVAKNPEVDPKSIDSVTWWFMQYNEAGLTLPCTTVTRARDGRMGGVVWQTRWKCGYDVSNTLASPGRCAIKSAKDTEKTPESATI</sequence>
<keyword evidence="2" id="KW-1185">Reference proteome</keyword>
<comment type="caution">
    <text evidence="1">The sequence shown here is derived from an EMBL/GenBank/DDBJ whole genome shotgun (WGS) entry which is preliminary data.</text>
</comment>
<name>A0A507CHV8_9FUNG</name>
<evidence type="ECO:0000313" key="1">
    <source>
        <dbReference type="EMBL" id="TPX38919.1"/>
    </source>
</evidence>
<dbReference type="AlphaFoldDB" id="A0A507CHV8"/>
<dbReference type="Proteomes" id="UP000317494">
    <property type="component" value="Unassembled WGS sequence"/>
</dbReference>